<proteinExistence type="predicted"/>
<name>A0A0D0D576_9AGAM</name>
<evidence type="ECO:0000313" key="1">
    <source>
        <dbReference type="EMBL" id="KIK78791.1"/>
    </source>
</evidence>
<organism evidence="1 2">
    <name type="scientific">Paxillus rubicundulus Ve08.2h10</name>
    <dbReference type="NCBI Taxonomy" id="930991"/>
    <lineage>
        <taxon>Eukaryota</taxon>
        <taxon>Fungi</taxon>
        <taxon>Dikarya</taxon>
        <taxon>Basidiomycota</taxon>
        <taxon>Agaricomycotina</taxon>
        <taxon>Agaricomycetes</taxon>
        <taxon>Agaricomycetidae</taxon>
        <taxon>Boletales</taxon>
        <taxon>Paxilineae</taxon>
        <taxon>Paxillaceae</taxon>
        <taxon>Paxillus</taxon>
    </lineage>
</organism>
<reference evidence="2" key="2">
    <citation type="submission" date="2015-01" db="EMBL/GenBank/DDBJ databases">
        <title>Evolutionary Origins and Diversification of the Mycorrhizal Mutualists.</title>
        <authorList>
            <consortium name="DOE Joint Genome Institute"/>
            <consortium name="Mycorrhizal Genomics Consortium"/>
            <person name="Kohler A."/>
            <person name="Kuo A."/>
            <person name="Nagy L.G."/>
            <person name="Floudas D."/>
            <person name="Copeland A."/>
            <person name="Barry K.W."/>
            <person name="Cichocki N."/>
            <person name="Veneault-Fourrey C."/>
            <person name="LaButti K."/>
            <person name="Lindquist E.A."/>
            <person name="Lipzen A."/>
            <person name="Lundell T."/>
            <person name="Morin E."/>
            <person name="Murat C."/>
            <person name="Riley R."/>
            <person name="Ohm R."/>
            <person name="Sun H."/>
            <person name="Tunlid A."/>
            <person name="Henrissat B."/>
            <person name="Grigoriev I.V."/>
            <person name="Hibbett D.S."/>
            <person name="Martin F."/>
        </authorList>
    </citation>
    <scope>NUCLEOTIDE SEQUENCE [LARGE SCALE GENOMIC DNA]</scope>
    <source>
        <strain evidence="2">Ve08.2h10</strain>
    </source>
</reference>
<dbReference type="HOGENOM" id="CLU_2413922_0_0_1"/>
<dbReference type="EMBL" id="KN826473">
    <property type="protein sequence ID" value="KIK78791.1"/>
    <property type="molecule type" value="Genomic_DNA"/>
</dbReference>
<reference evidence="1 2" key="1">
    <citation type="submission" date="2014-04" db="EMBL/GenBank/DDBJ databases">
        <authorList>
            <consortium name="DOE Joint Genome Institute"/>
            <person name="Kuo A."/>
            <person name="Kohler A."/>
            <person name="Jargeat P."/>
            <person name="Nagy L.G."/>
            <person name="Floudas D."/>
            <person name="Copeland A."/>
            <person name="Barry K.W."/>
            <person name="Cichocki N."/>
            <person name="Veneault-Fourrey C."/>
            <person name="LaButti K."/>
            <person name="Lindquist E.A."/>
            <person name="Lipzen A."/>
            <person name="Lundell T."/>
            <person name="Morin E."/>
            <person name="Murat C."/>
            <person name="Sun H."/>
            <person name="Tunlid A."/>
            <person name="Henrissat B."/>
            <person name="Grigoriev I.V."/>
            <person name="Hibbett D.S."/>
            <person name="Martin F."/>
            <person name="Nordberg H.P."/>
            <person name="Cantor M.N."/>
            <person name="Hua S.X."/>
        </authorList>
    </citation>
    <scope>NUCLEOTIDE SEQUENCE [LARGE SCALE GENOMIC DNA]</scope>
    <source>
        <strain evidence="1 2">Ve08.2h10</strain>
    </source>
</reference>
<keyword evidence="2" id="KW-1185">Reference proteome</keyword>
<dbReference type="InParanoid" id="A0A0D0D576"/>
<dbReference type="AlphaFoldDB" id="A0A0D0D576"/>
<accession>A0A0D0D576</accession>
<sequence length="92" mass="9930">MSLCLQARQVWGWWAPRPPPAINVERGKKLANITDATTAQRTPNATCITMTIPAEELINTPAVFTSVLSPCLTYICAPSTLAIAPAAHNRTI</sequence>
<dbReference type="Proteomes" id="UP000054538">
    <property type="component" value="Unassembled WGS sequence"/>
</dbReference>
<evidence type="ECO:0000313" key="2">
    <source>
        <dbReference type="Proteomes" id="UP000054538"/>
    </source>
</evidence>
<protein>
    <submittedName>
        <fullName evidence="1">Uncharacterized protein</fullName>
    </submittedName>
</protein>
<gene>
    <name evidence="1" type="ORF">PAXRUDRAFT_834447</name>
</gene>